<feature type="compositionally biased region" description="Basic and acidic residues" evidence="1">
    <location>
        <begin position="169"/>
        <end position="178"/>
    </location>
</feature>
<evidence type="ECO:0000256" key="1">
    <source>
        <dbReference type="SAM" id="MobiDB-lite"/>
    </source>
</evidence>
<evidence type="ECO:0000313" key="2">
    <source>
        <dbReference type="EMBL" id="KAF7988792.1"/>
    </source>
</evidence>
<feature type="region of interest" description="Disordered" evidence="1">
    <location>
        <begin position="159"/>
        <end position="180"/>
    </location>
</feature>
<dbReference type="EMBL" id="JACMRX010000005">
    <property type="protein sequence ID" value="KAF7988792.1"/>
    <property type="molecule type" value="Genomic_DNA"/>
</dbReference>
<evidence type="ECO:0000313" key="3">
    <source>
        <dbReference type="Proteomes" id="UP000639338"/>
    </source>
</evidence>
<accession>A0A834XNJ3</accession>
<feature type="compositionally biased region" description="Polar residues" evidence="1">
    <location>
        <begin position="1"/>
        <end position="16"/>
    </location>
</feature>
<dbReference type="OrthoDB" id="442460at2759"/>
<protein>
    <submittedName>
        <fullName evidence="2">Uncharacterized protein</fullName>
    </submittedName>
</protein>
<feature type="compositionally biased region" description="Polar residues" evidence="1">
    <location>
        <begin position="775"/>
        <end position="791"/>
    </location>
</feature>
<feature type="compositionally biased region" description="Polar residues" evidence="1">
    <location>
        <begin position="204"/>
        <end position="220"/>
    </location>
</feature>
<feature type="region of interest" description="Disordered" evidence="1">
    <location>
        <begin position="745"/>
        <end position="794"/>
    </location>
</feature>
<dbReference type="Proteomes" id="UP000639338">
    <property type="component" value="Unassembled WGS sequence"/>
</dbReference>
<organism evidence="2 3">
    <name type="scientific">Aphidius gifuensis</name>
    <name type="common">Parasitoid wasp</name>
    <dbReference type="NCBI Taxonomy" id="684658"/>
    <lineage>
        <taxon>Eukaryota</taxon>
        <taxon>Metazoa</taxon>
        <taxon>Ecdysozoa</taxon>
        <taxon>Arthropoda</taxon>
        <taxon>Hexapoda</taxon>
        <taxon>Insecta</taxon>
        <taxon>Pterygota</taxon>
        <taxon>Neoptera</taxon>
        <taxon>Endopterygota</taxon>
        <taxon>Hymenoptera</taxon>
        <taxon>Apocrita</taxon>
        <taxon>Ichneumonoidea</taxon>
        <taxon>Braconidae</taxon>
        <taxon>Aphidiinae</taxon>
        <taxon>Aphidius</taxon>
    </lineage>
</organism>
<gene>
    <name evidence="2" type="ORF">HCN44_007102</name>
</gene>
<feature type="compositionally biased region" description="Polar residues" evidence="1">
    <location>
        <begin position="751"/>
        <end position="761"/>
    </location>
</feature>
<comment type="caution">
    <text evidence="2">The sequence shown here is derived from an EMBL/GenBank/DDBJ whole genome shotgun (WGS) entry which is preliminary data.</text>
</comment>
<reference evidence="2 3" key="1">
    <citation type="submission" date="2020-08" db="EMBL/GenBank/DDBJ databases">
        <title>Aphidius gifuensis genome sequencing and assembly.</title>
        <authorList>
            <person name="Du Z."/>
        </authorList>
    </citation>
    <scope>NUCLEOTIDE SEQUENCE [LARGE SCALE GENOMIC DNA]</scope>
    <source>
        <strain evidence="2">YNYX2018</strain>
        <tissue evidence="2">Adults</tissue>
    </source>
</reference>
<feature type="compositionally biased region" description="Polar residues" evidence="1">
    <location>
        <begin position="159"/>
        <end position="168"/>
    </location>
</feature>
<proteinExistence type="predicted"/>
<feature type="compositionally biased region" description="Basic and acidic residues" evidence="1">
    <location>
        <begin position="762"/>
        <end position="774"/>
    </location>
</feature>
<dbReference type="AlphaFoldDB" id="A0A834XNJ3"/>
<feature type="region of interest" description="Disordered" evidence="1">
    <location>
        <begin position="293"/>
        <end position="315"/>
    </location>
</feature>
<feature type="region of interest" description="Disordered" evidence="1">
    <location>
        <begin position="1"/>
        <end position="20"/>
    </location>
</feature>
<feature type="region of interest" description="Disordered" evidence="1">
    <location>
        <begin position="193"/>
        <end position="220"/>
    </location>
</feature>
<name>A0A834XNJ3_APHGI</name>
<keyword evidence="3" id="KW-1185">Reference proteome</keyword>
<sequence length="820" mass="91843">MEEPSQNGMINESTHNGPEKIAEQIPSCSTKFDYPGYPGFLEAIRQAKRKKKSHDVSFEILFSYLPESVIKHHDFNLNEWWNYCLVENKDPLETDLSVVIGYLGKKLDAGTSPEDLKSISSTVCLIASDKMERQIYSSSFLFSEFAKYSFVNNTDGYKTPKLSYQNNSDKTKNQDESKISSVQIENVKKAKSSEMINISDDHPGNQSPSTSLKKPTNVLNNNVPTIYKKNSVMLQKGMDNSQVITTPSMKSPTTTTKPPAILLHPASKNKVSENKEIKELTRGSINSQQTILKQEQDENIQQQQSTLSPANNNQENNVFTNNVAPLTTPEDLSDEIGSTNNIESYTYLRKSIDNPKTAIVQDQVEGNSVKILATMKNGELLLITFDIPNEKITFNDLLEQAGVPFNGTTTVSLVKDPVLKINYIVESETGKIVNLTETSDVNNELSIDGSVFSDKQCLQDDDDDDNDWLNLDKKNFGTNLKVQSALLCQMVIIGSYRYIPKGHIIINTTGLTLSVPLLGDKTETKVHVLKVHVEYQDIVKVSIHSGRPVPVLFFYTISSSKIRNLLGMNNPNYDSAGKDQTYQRIVLFPKLLSSSSIMVLKKLFPSDSFIKELNAKQAHDILTRGASLRDFFNISKITNDDVENSTIHPAAPTKDDDTNKSITISQCAKLSCINKDTHGNDELTNNDSRQKTSSVIIEKTKLDKSQPAQKNNEFDKIIATNNNIKIITNSDDNSQGSIKNKINNKRKRSQLEVSTHTIYSTSKRENSLSHDKNNTTDSDYNCDNSIENETNSNKRKRLQLEVTAEEENSNNVLPSMPWID</sequence>